<comment type="caution">
    <text evidence="1">The sequence shown here is derived from an EMBL/GenBank/DDBJ whole genome shotgun (WGS) entry which is preliminary data.</text>
</comment>
<dbReference type="Pfam" id="PF08015">
    <property type="entry name" value="Pheromone"/>
    <property type="match status" value="1"/>
</dbReference>
<dbReference type="KEGG" id="cci:CC1G_14242"/>
<keyword evidence="2" id="KW-1185">Reference proteome</keyword>
<evidence type="ECO:0000313" key="2">
    <source>
        <dbReference type="Proteomes" id="UP000001861"/>
    </source>
</evidence>
<dbReference type="AlphaFoldDB" id="D6RLP9"/>
<name>D6RLP9_COPC7</name>
<dbReference type="VEuPathDB" id="FungiDB:CC1G_14242"/>
<proteinExistence type="predicted"/>
<dbReference type="RefSeq" id="XP_002911711.1">
    <property type="nucleotide sequence ID" value="XM_002911665.1"/>
</dbReference>
<dbReference type="GO" id="GO:0016020">
    <property type="term" value="C:membrane"/>
    <property type="evidence" value="ECO:0007669"/>
    <property type="project" value="InterPro"/>
</dbReference>
<dbReference type="Proteomes" id="UP000001861">
    <property type="component" value="Unassembled WGS sequence"/>
</dbReference>
<dbReference type="GO" id="GO:0000772">
    <property type="term" value="F:mating pheromone activity"/>
    <property type="evidence" value="ECO:0007669"/>
    <property type="project" value="InterPro"/>
</dbReference>
<dbReference type="InterPro" id="IPR012597">
    <property type="entry name" value="Pheromone"/>
</dbReference>
<protein>
    <submittedName>
        <fullName evidence="1">Fungal mating-type pheromone</fullName>
    </submittedName>
</protein>
<dbReference type="EMBL" id="AACS02000003">
    <property type="protein sequence ID" value="EFI28217.1"/>
    <property type="molecule type" value="Genomic_DNA"/>
</dbReference>
<evidence type="ECO:0000313" key="1">
    <source>
        <dbReference type="EMBL" id="EFI28217.1"/>
    </source>
</evidence>
<dbReference type="InParanoid" id="D6RLP9"/>
<dbReference type="GeneID" id="9380002"/>
<dbReference type="HOGENOM" id="CLU_218487_1_0_1"/>
<sequence length="39" mass="3894">MDSFATIVSSIFTTQPSVEVPADNETGGGSGNGAYCVIA</sequence>
<reference evidence="1 2" key="1">
    <citation type="journal article" date="2010" name="Proc. Natl. Acad. Sci. U.S.A.">
        <title>Insights into evolution of multicellular fungi from the assembled chromosomes of the mushroom Coprinopsis cinerea (Coprinus cinereus).</title>
        <authorList>
            <person name="Stajich J.E."/>
            <person name="Wilke S.K."/>
            <person name="Ahren D."/>
            <person name="Au C.H."/>
            <person name="Birren B.W."/>
            <person name="Borodovsky M."/>
            <person name="Burns C."/>
            <person name="Canback B."/>
            <person name="Casselton L.A."/>
            <person name="Cheng C.K."/>
            <person name="Deng J."/>
            <person name="Dietrich F.S."/>
            <person name="Fargo D.C."/>
            <person name="Farman M.L."/>
            <person name="Gathman A.C."/>
            <person name="Goldberg J."/>
            <person name="Guigo R."/>
            <person name="Hoegger P.J."/>
            <person name="Hooker J.B."/>
            <person name="Huggins A."/>
            <person name="James T.Y."/>
            <person name="Kamada T."/>
            <person name="Kilaru S."/>
            <person name="Kodira C."/>
            <person name="Kues U."/>
            <person name="Kupfer D."/>
            <person name="Kwan H.S."/>
            <person name="Lomsadze A."/>
            <person name="Li W."/>
            <person name="Lilly W.W."/>
            <person name="Ma L.J."/>
            <person name="Mackey A.J."/>
            <person name="Manning G."/>
            <person name="Martin F."/>
            <person name="Muraguchi H."/>
            <person name="Natvig D.O."/>
            <person name="Palmerini H."/>
            <person name="Ramesh M.A."/>
            <person name="Rehmeyer C.J."/>
            <person name="Roe B.A."/>
            <person name="Shenoy N."/>
            <person name="Stanke M."/>
            <person name="Ter-Hovhannisyan V."/>
            <person name="Tunlid A."/>
            <person name="Velagapudi R."/>
            <person name="Vision T.J."/>
            <person name="Zeng Q."/>
            <person name="Zolan M.E."/>
            <person name="Pukkila P.J."/>
        </authorList>
    </citation>
    <scope>NUCLEOTIDE SEQUENCE [LARGE SCALE GENOMIC DNA]</scope>
    <source>
        <strain evidence="2">Okayama-7 / 130 / ATCC MYA-4618 / FGSC 9003</strain>
    </source>
</reference>
<gene>
    <name evidence="1" type="ORF">CC1G_14242</name>
</gene>
<accession>D6RLP9</accession>
<organism evidence="1 2">
    <name type="scientific">Coprinopsis cinerea (strain Okayama-7 / 130 / ATCC MYA-4618 / FGSC 9003)</name>
    <name type="common">Inky cap fungus</name>
    <name type="synonym">Hormographiella aspergillata</name>
    <dbReference type="NCBI Taxonomy" id="240176"/>
    <lineage>
        <taxon>Eukaryota</taxon>
        <taxon>Fungi</taxon>
        <taxon>Dikarya</taxon>
        <taxon>Basidiomycota</taxon>
        <taxon>Agaricomycotina</taxon>
        <taxon>Agaricomycetes</taxon>
        <taxon>Agaricomycetidae</taxon>
        <taxon>Agaricales</taxon>
        <taxon>Agaricineae</taxon>
        <taxon>Psathyrellaceae</taxon>
        <taxon>Coprinopsis</taxon>
    </lineage>
</organism>